<proteinExistence type="predicted"/>
<name>A0ABV2QKJ8_9MICO</name>
<comment type="caution">
    <text evidence="1">The sequence shown here is derived from an EMBL/GenBank/DDBJ whole genome shotgun (WGS) entry which is preliminary data.</text>
</comment>
<keyword evidence="2" id="KW-1185">Reference proteome</keyword>
<dbReference type="EMBL" id="JBEPSJ010000001">
    <property type="protein sequence ID" value="MET4581571.1"/>
    <property type="molecule type" value="Genomic_DNA"/>
</dbReference>
<accession>A0ABV2QKJ8</accession>
<gene>
    <name evidence="1" type="ORF">ABIE21_001061</name>
</gene>
<evidence type="ECO:0000313" key="2">
    <source>
        <dbReference type="Proteomes" id="UP001549257"/>
    </source>
</evidence>
<dbReference type="Proteomes" id="UP001549257">
    <property type="component" value="Unassembled WGS sequence"/>
</dbReference>
<reference evidence="1 2" key="1">
    <citation type="submission" date="2024-06" db="EMBL/GenBank/DDBJ databases">
        <title>Sorghum-associated microbial communities from plants grown in Nebraska, USA.</title>
        <authorList>
            <person name="Schachtman D."/>
        </authorList>
    </citation>
    <scope>NUCLEOTIDE SEQUENCE [LARGE SCALE GENOMIC DNA]</scope>
    <source>
        <strain evidence="1 2">2857</strain>
    </source>
</reference>
<protein>
    <submittedName>
        <fullName evidence="1">Uncharacterized protein</fullName>
    </submittedName>
</protein>
<organism evidence="1 2">
    <name type="scientific">Conyzicola nivalis</name>
    <dbReference type="NCBI Taxonomy" id="1477021"/>
    <lineage>
        <taxon>Bacteria</taxon>
        <taxon>Bacillati</taxon>
        <taxon>Actinomycetota</taxon>
        <taxon>Actinomycetes</taxon>
        <taxon>Micrococcales</taxon>
        <taxon>Microbacteriaceae</taxon>
        <taxon>Conyzicola</taxon>
    </lineage>
</organism>
<evidence type="ECO:0000313" key="1">
    <source>
        <dbReference type="EMBL" id="MET4581571.1"/>
    </source>
</evidence>
<dbReference type="RefSeq" id="WP_354023738.1">
    <property type="nucleotide sequence ID" value="NZ_JBEPSJ010000001.1"/>
</dbReference>
<sequence length="106" mass="11818">MSTIEEEIAAVKVSAQKKLRRLRERERKEQLALDLRVVELLRKRNPGAYEELRVQARAQIGAQAAVRAERARRAPRSPVVGEPGDSTVYVESFAIHSEQGAAGALR</sequence>